<evidence type="ECO:0000313" key="2">
    <source>
        <dbReference type="EMBL" id="AMO66505.1"/>
    </source>
</evidence>
<dbReference type="InterPro" id="IPR051289">
    <property type="entry name" value="LAGLIDADG_Endonuclease"/>
</dbReference>
<organism evidence="2">
    <name type="scientific">Pyronema omphalodes</name>
    <dbReference type="NCBI Taxonomy" id="337075"/>
    <lineage>
        <taxon>Eukaryota</taxon>
        <taxon>Fungi</taxon>
        <taxon>Dikarya</taxon>
        <taxon>Ascomycota</taxon>
        <taxon>Pezizomycotina</taxon>
        <taxon>Pezizomycetes</taxon>
        <taxon>Pezizales</taxon>
        <taxon>Pyronemataceae</taxon>
        <taxon>Pyronema</taxon>
    </lineage>
</organism>
<feature type="domain" description="Homing endonuclease LAGLIDADG" evidence="1">
    <location>
        <begin position="3"/>
        <end position="68"/>
    </location>
</feature>
<evidence type="ECO:0000259" key="1">
    <source>
        <dbReference type="Pfam" id="PF00961"/>
    </source>
</evidence>
<dbReference type="RefSeq" id="YP_009240533.1">
    <property type="nucleotide sequence ID" value="NC_029745.1"/>
</dbReference>
<keyword evidence="2" id="KW-0540">Nuclease</keyword>
<dbReference type="InterPro" id="IPR004860">
    <property type="entry name" value="LAGLIDADG_dom"/>
</dbReference>
<name>A0A140IMU7_9PEZI</name>
<keyword evidence="2" id="KW-0255">Endonuclease</keyword>
<gene>
    <name evidence="2" type="ORF">AWR43_006</name>
</gene>
<dbReference type="Pfam" id="PF00961">
    <property type="entry name" value="LAGLIDADG_1"/>
    <property type="match status" value="1"/>
</dbReference>
<proteinExistence type="predicted"/>
<reference evidence="2" key="1">
    <citation type="journal article" date="2016" name="Genome Announc.">
        <title>Complete Mitochondrial Genome Sequence of the Pezizomycete Pyronema confluens.</title>
        <authorList>
            <person name="Nowrousian M."/>
        </authorList>
    </citation>
    <scope>NUCLEOTIDE SEQUENCE</scope>
    <source>
        <strain evidence="2">CBS 100304</strain>
    </source>
</reference>
<keyword evidence="2" id="KW-0378">Hydrolase</keyword>
<dbReference type="GeneID" id="27074533"/>
<keyword evidence="2" id="KW-0496">Mitochondrion</keyword>
<dbReference type="GO" id="GO:0004519">
    <property type="term" value="F:endonuclease activity"/>
    <property type="evidence" value="ECO:0007669"/>
    <property type="project" value="UniProtKB-KW"/>
</dbReference>
<dbReference type="AlphaFoldDB" id="A0A140IMU7"/>
<protein>
    <submittedName>
        <fullName evidence="2">LAGLIDADG endonuclease</fullName>
    </submittedName>
</protein>
<accession>A0A140IMU7</accession>
<dbReference type="GO" id="GO:0005739">
    <property type="term" value="C:mitochondrion"/>
    <property type="evidence" value="ECO:0007669"/>
    <property type="project" value="UniProtKB-ARBA"/>
</dbReference>
<dbReference type="Gene3D" id="3.10.28.10">
    <property type="entry name" value="Homing endonucleases"/>
    <property type="match status" value="1"/>
</dbReference>
<geneLocation type="mitochondrion" evidence="2"/>
<dbReference type="PANTHER" id="PTHR36181:SF4">
    <property type="entry name" value="LAGLIDADG ENDONUCLEASE"/>
    <property type="match status" value="1"/>
</dbReference>
<dbReference type="PANTHER" id="PTHR36181">
    <property type="entry name" value="INTRON-ENCODED ENDONUCLEASE AI3-RELATED"/>
    <property type="match status" value="1"/>
</dbReference>
<dbReference type="InterPro" id="IPR027434">
    <property type="entry name" value="Homing_endonucl"/>
</dbReference>
<sequence length="78" mass="9280">MGLHTRDKMLLVRLQRYFKGVGSITKTQNMVRFRIASRKDLALVIAHFDKYPLITQKQADYFLFRAAYDIICRNWEPT</sequence>
<dbReference type="SUPFAM" id="SSF55608">
    <property type="entry name" value="Homing endonucleases"/>
    <property type="match status" value="1"/>
</dbReference>
<dbReference type="EMBL" id="KU707476">
    <property type="protein sequence ID" value="AMO66505.1"/>
    <property type="molecule type" value="Genomic_DNA"/>
</dbReference>